<dbReference type="Pfam" id="PF00801">
    <property type="entry name" value="PKD"/>
    <property type="match status" value="1"/>
</dbReference>
<evidence type="ECO:0000256" key="5">
    <source>
        <dbReference type="ARBA" id="ARBA00022737"/>
    </source>
</evidence>
<accession>A0A835TYM6</accession>
<dbReference type="EMBL" id="JADDUC020000010">
    <property type="protein sequence ID" value="KAI1236210.1"/>
    <property type="molecule type" value="Genomic_DNA"/>
</dbReference>
<dbReference type="FunFam" id="2.60.40.10:FF:000083">
    <property type="entry name" value="Sortilin-related VPS10 domain containing receptor 2"/>
    <property type="match status" value="1"/>
</dbReference>
<dbReference type="SMART" id="SM00602">
    <property type="entry name" value="VPS10"/>
    <property type="match status" value="1"/>
</dbReference>
<dbReference type="InterPro" id="IPR031777">
    <property type="entry name" value="Sortilin_C"/>
</dbReference>
<dbReference type="InterPro" id="IPR006581">
    <property type="entry name" value="VPS10"/>
</dbReference>
<evidence type="ECO:0000256" key="9">
    <source>
        <dbReference type="SAM" id="Phobius"/>
    </source>
</evidence>
<keyword evidence="6 9" id="KW-1133">Transmembrane helix</keyword>
<dbReference type="FunFam" id="3.30.60.270:FF:000001">
    <property type="entry name" value="Sortilin related VPS10 domain containing receptor 1"/>
    <property type="match status" value="1"/>
</dbReference>
<dbReference type="PANTHER" id="PTHR12106">
    <property type="entry name" value="SORTILIN RELATED"/>
    <property type="match status" value="1"/>
</dbReference>
<keyword evidence="8" id="KW-0325">Glycoprotein</keyword>
<feature type="domain" description="PKD" evidence="10">
    <location>
        <begin position="896"/>
        <end position="940"/>
    </location>
</feature>
<evidence type="ECO:0000313" key="12">
    <source>
        <dbReference type="EMBL" id="KAI1236210.1"/>
    </source>
</evidence>
<evidence type="ECO:0000256" key="8">
    <source>
        <dbReference type="ARBA" id="ARBA00023180"/>
    </source>
</evidence>
<dbReference type="Gene3D" id="2.10.70.80">
    <property type="match status" value="1"/>
</dbReference>
<feature type="transmembrane region" description="Helical" evidence="9">
    <location>
        <begin position="1162"/>
        <end position="1180"/>
    </location>
</feature>
<evidence type="ECO:0000259" key="10">
    <source>
        <dbReference type="PROSITE" id="PS50093"/>
    </source>
</evidence>
<dbReference type="FunFam" id="2.10.70.80:FF:000001">
    <property type="entry name" value="Sortilin-related VPS10 domain-containing receptor 1"/>
    <property type="match status" value="1"/>
</dbReference>
<dbReference type="GO" id="GO:0006892">
    <property type="term" value="P:post-Golgi vesicle-mediated transport"/>
    <property type="evidence" value="ECO:0007669"/>
    <property type="project" value="TreeGrafter"/>
</dbReference>
<evidence type="ECO:0000256" key="2">
    <source>
        <dbReference type="ARBA" id="ARBA00010818"/>
    </source>
</evidence>
<proteinExistence type="inferred from homology"/>
<evidence type="ECO:0000313" key="11">
    <source>
        <dbReference type="EMBL" id="KAG0121069.1"/>
    </source>
</evidence>
<keyword evidence="5" id="KW-0677">Repeat</keyword>
<dbReference type="InterPro" id="IPR031778">
    <property type="entry name" value="Sortilin_N"/>
</dbReference>
<dbReference type="PROSITE" id="PS50093">
    <property type="entry name" value="PKD"/>
    <property type="match status" value="1"/>
</dbReference>
<evidence type="ECO:0000256" key="1">
    <source>
        <dbReference type="ARBA" id="ARBA00004479"/>
    </source>
</evidence>
<dbReference type="Gene3D" id="2.60.40.10">
    <property type="entry name" value="Immunoglobulins"/>
    <property type="match status" value="1"/>
</dbReference>
<dbReference type="InterPro" id="IPR013783">
    <property type="entry name" value="Ig-like_fold"/>
</dbReference>
<protein>
    <recommendedName>
        <fullName evidence="10">PKD domain-containing protein</fullName>
    </recommendedName>
</protein>
<evidence type="ECO:0000313" key="13">
    <source>
        <dbReference type="Proteomes" id="UP000618051"/>
    </source>
</evidence>
<dbReference type="InterPro" id="IPR015943">
    <property type="entry name" value="WD40/YVTN_repeat-like_dom_sf"/>
</dbReference>
<comment type="similarity">
    <text evidence="2">Belongs to the VPS10-related sortilin family. SORCS subfamily.</text>
</comment>
<dbReference type="GO" id="GO:0005794">
    <property type="term" value="C:Golgi apparatus"/>
    <property type="evidence" value="ECO:0007669"/>
    <property type="project" value="TreeGrafter"/>
</dbReference>
<dbReference type="InterPro" id="IPR035986">
    <property type="entry name" value="PKD_dom_sf"/>
</dbReference>
<dbReference type="InterPro" id="IPR000601">
    <property type="entry name" value="PKD_dom"/>
</dbReference>
<evidence type="ECO:0000256" key="6">
    <source>
        <dbReference type="ARBA" id="ARBA00022989"/>
    </source>
</evidence>
<reference evidence="12" key="3">
    <citation type="submission" date="2022-01" db="EMBL/GenBank/DDBJ databases">
        <authorList>
            <person name="Rubenstein D.R."/>
        </authorList>
    </citation>
    <scope>NUCLEOTIDE SEQUENCE</scope>
    <source>
        <strain evidence="12">SS15</strain>
        <tissue evidence="12">Liver</tissue>
    </source>
</reference>
<dbReference type="Proteomes" id="UP000618051">
    <property type="component" value="Unassembled WGS sequence"/>
</dbReference>
<dbReference type="InterPro" id="IPR050310">
    <property type="entry name" value="VPS10-sortilin"/>
</dbReference>
<dbReference type="SMART" id="SM00089">
    <property type="entry name" value="PKD"/>
    <property type="match status" value="2"/>
</dbReference>
<dbReference type="SUPFAM" id="SSF49299">
    <property type="entry name" value="PKD domain"/>
    <property type="match status" value="2"/>
</dbReference>
<gene>
    <name evidence="12" type="ORF">IHE44_0001488</name>
    <name evidence="11" type="ORF">IHE44_011554</name>
</gene>
<organism evidence="11">
    <name type="scientific">Lamprotornis superbus</name>
    <dbReference type="NCBI Taxonomy" id="245042"/>
    <lineage>
        <taxon>Eukaryota</taxon>
        <taxon>Metazoa</taxon>
        <taxon>Chordata</taxon>
        <taxon>Craniata</taxon>
        <taxon>Vertebrata</taxon>
        <taxon>Euteleostomi</taxon>
        <taxon>Archelosauria</taxon>
        <taxon>Archosauria</taxon>
        <taxon>Dinosauria</taxon>
        <taxon>Saurischia</taxon>
        <taxon>Theropoda</taxon>
        <taxon>Coelurosauria</taxon>
        <taxon>Aves</taxon>
        <taxon>Neognathae</taxon>
        <taxon>Neoaves</taxon>
        <taxon>Telluraves</taxon>
        <taxon>Australaves</taxon>
        <taxon>Passeriformes</taxon>
        <taxon>Sturnidae</taxon>
        <taxon>Lamprotornis</taxon>
    </lineage>
</organism>
<evidence type="ECO:0000256" key="3">
    <source>
        <dbReference type="ARBA" id="ARBA00022692"/>
    </source>
</evidence>
<dbReference type="GO" id="GO:0016020">
    <property type="term" value="C:membrane"/>
    <property type="evidence" value="ECO:0007669"/>
    <property type="project" value="UniProtKB-SubCell"/>
</dbReference>
<keyword evidence="13" id="KW-1185">Reference proteome</keyword>
<dbReference type="Gene3D" id="3.30.60.270">
    <property type="match status" value="1"/>
</dbReference>
<dbReference type="EMBL" id="JADDUC010000053">
    <property type="protein sequence ID" value="KAG0121069.1"/>
    <property type="molecule type" value="Genomic_DNA"/>
</dbReference>
<keyword evidence="3 9" id="KW-0812">Transmembrane</keyword>
<dbReference type="Pfam" id="PF15902">
    <property type="entry name" value="Sortilin-Vps10"/>
    <property type="match status" value="1"/>
</dbReference>
<dbReference type="OrthoDB" id="443634at2759"/>
<evidence type="ECO:0000256" key="4">
    <source>
        <dbReference type="ARBA" id="ARBA00022729"/>
    </source>
</evidence>
<dbReference type="InterPro" id="IPR022409">
    <property type="entry name" value="PKD/Chitinase_dom"/>
</dbReference>
<comment type="subcellular location">
    <subcellularLocation>
        <location evidence="1">Membrane</location>
        <topology evidence="1">Single-pass type I membrane protein</topology>
    </subcellularLocation>
</comment>
<reference evidence="12 13" key="2">
    <citation type="journal article" date="2021" name="J. Hered.">
        <title>Feather Gene Expression Elucidates the Developmental Basis of Plumage Iridescence in African Starlings.</title>
        <authorList>
            <person name="Rubenstein D.R."/>
            <person name="Corvelo A."/>
            <person name="MacManes M.D."/>
            <person name="Maia R."/>
            <person name="Narzisi G."/>
            <person name="Rousaki A."/>
            <person name="Vandenabeele P."/>
            <person name="Shawkey M.D."/>
            <person name="Solomon J."/>
        </authorList>
    </citation>
    <scope>NUCLEOTIDE SEQUENCE [LARGE SCALE GENOMIC DNA]</scope>
    <source>
        <strain evidence="12">SS15</strain>
    </source>
</reference>
<dbReference type="PANTHER" id="PTHR12106:SF8">
    <property type="entry name" value="VPS10 DOMAIN-CONTAINING RECEPTOR SORCS1"/>
    <property type="match status" value="1"/>
</dbReference>
<reference evidence="11" key="1">
    <citation type="submission" date="2020-10" db="EMBL/GenBank/DDBJ databases">
        <title>Feather gene expression reveals the developmental basis of iridescence in African starlings.</title>
        <authorList>
            <person name="Rubenstein D.R."/>
        </authorList>
    </citation>
    <scope>NUCLEOTIDE SEQUENCE</scope>
    <source>
        <strain evidence="11">SS15</strain>
        <tissue evidence="11">Liver</tissue>
    </source>
</reference>
<evidence type="ECO:0000256" key="7">
    <source>
        <dbReference type="ARBA" id="ARBA00023136"/>
    </source>
</evidence>
<dbReference type="CDD" id="cd00146">
    <property type="entry name" value="PKD"/>
    <property type="match status" value="1"/>
</dbReference>
<comment type="caution">
    <text evidence="11">The sequence shown here is derived from an EMBL/GenBank/DDBJ whole genome shotgun (WGS) entry which is preliminary data.</text>
</comment>
<sequence length="1472" mass="165170">MPTVSAMIWEADAAASVQKVFQGMLCSALCRTQLVLAVGGKGMILNGLLMLGADVNLGPSQPGVQQEVSPADTSTCSTQGSLQKPGLLWKSCGNQIMTVKTYCLEMEELKEEVGLNNKDKHKSLFRLKSSLLSLVRERNSDVNIHENTKSRQVPKLYSFKKGREERLLVLKGRKQNFVLQEVKKKKELILWGAQQWFGWALGPSAEGAVRGGSGTALDLEHTAGLLSLVILILTKLYDYNLGSITESSLWRSTDYGTTYEKLNDKVGLKTILSYLYVCPTNKRKIMLLTDPEVESSLLISSDEGATYQKYRLNFYIHSLLFHPKQEDWILAYSQDQKLFSSVEFGRRWLLLHEGVTPNRSMMGNGREPDLVHLEARTVDDAQYITCKMQNCSEATRSKPFPGYIDHNSLIVQGDYVFVQVQNSLFSYSFYYFILYYSIFYYFLLHSFACLTSGGRPHYYVSYRRSPFAQMKLPKYSLPKDMHVISTDENQVFAAVQEWNQNDTYNLYISDTRGIYFTLALENVKSSQGLEGNVMIDLYEVAGIKGMFLANKKIDNQVKTFITYNKGRDWSLLQAPHMDLRGNPIHCLLPYCSLHLHLKVSDNPYTSGNIASRDTAPSIIVASGNIGTELSDNDISMFVTSDAGNTWRQIFEEEHSVLYLDQGGVLVAMKHTSLPIRHLWLSFDEGRSWSKYSFTSLPLFVDGVLGEPGEETLIMTVFGHFSHRSEWQLVKVDYKSIFDRRCAEEDYRPWQLHSQGEACIMGAKRVYKKRKSEKKCMQGKYAGAMTSEPCLDYGYERHSNGQCLPAFWYNPSSVSKDCSLGQSYLNSTGYRKVVSNNCTDGVRERYTAKPQQCPGKAPQGLRILTADGRLTAEQGHNVTFLLQLEEGDLQRSLIQVDFGDGIAVSYANLSSTEDGIKHTYQNVGIFRVTVLVENSLGSDSAVLYLHVTCPLEHVHLSLPFVTTKNKEINATAVLWPSQVGTLTYVWWFGNNTEPLITLEGSITFTFSVEGMNTITVQVSAGNTILQDTKTIAVYEKFQSLRLSFSPNLDDYNPDIPEWRRDISRVVKRALVEATGISSKHVLVAVLPGLPTSAELFILPYQDATGEKKRTAANLEQISETLIQKLNQNLVHFELKPGVRILVHAAHLSAAPLVDLTPSHSGSAMLMLLSVVFVGLAVFVIYKFKRKIPGLNIYAQMQNEKDQEMVSPVSQRESIPNVPQSELMSPEQLVDEKLEVHPIASPLPIFLHNPPPIPFCCNIPSPSQKNPAGNVIYFAGVDIIVGLSPIARRTSAILTWNMEVSSWVYPQPDFSHRPLCLIISKSRLFLGPKKPFFFPSPLTDIQRSCLGGIRINVPSSFNFLSKPWQQNLTFLFSGCEWFSKRTGHHLQCLNDKKIFLERMCQSGTAESQRSISTAAEPQSTKEIPTYLQLLSVPHTARRLTKPDPGQSQQGHLSLDVAAEKSSVVSEPAELPQRG</sequence>
<dbReference type="SUPFAM" id="SSF110296">
    <property type="entry name" value="Oligoxyloglucan reducing end-specific cellobiohydrolase"/>
    <property type="match status" value="1"/>
</dbReference>
<dbReference type="Gene3D" id="2.130.10.10">
    <property type="entry name" value="YVTN repeat-like/Quinoprotein amine dehydrogenase"/>
    <property type="match status" value="1"/>
</dbReference>
<dbReference type="Pfam" id="PF15901">
    <property type="entry name" value="Sortilin_C"/>
    <property type="match status" value="1"/>
</dbReference>
<name>A0A835TYM6_9PASS</name>
<keyword evidence="4" id="KW-0732">Signal</keyword>
<keyword evidence="7 9" id="KW-0472">Membrane</keyword>